<dbReference type="InterPro" id="IPR010979">
    <property type="entry name" value="Ribosomal_uS13-like_H2TH"/>
</dbReference>
<dbReference type="Gene3D" id="3.20.190.10">
    <property type="entry name" value="MutM-like, N-terminal"/>
    <property type="match status" value="1"/>
</dbReference>
<keyword evidence="8" id="KW-0238">DNA-binding</keyword>
<accession>A0ABR8QEM0</accession>
<dbReference type="SUPFAM" id="SSF81624">
    <property type="entry name" value="N-terminal domain of MutM-like DNA repair proteins"/>
    <property type="match status" value="1"/>
</dbReference>
<name>A0ABR8QEM0_9CELL</name>
<evidence type="ECO:0000256" key="9">
    <source>
        <dbReference type="ARBA" id="ARBA00023204"/>
    </source>
</evidence>
<evidence type="ECO:0000256" key="13">
    <source>
        <dbReference type="PROSITE-ProRule" id="PRU00391"/>
    </source>
</evidence>
<dbReference type="Pfam" id="PF06831">
    <property type="entry name" value="H2TH"/>
    <property type="match status" value="1"/>
</dbReference>
<dbReference type="InterPro" id="IPR012319">
    <property type="entry name" value="FPG_cat"/>
</dbReference>
<dbReference type="InterPro" id="IPR000214">
    <property type="entry name" value="Znf_DNA_glyclase/AP_lyase"/>
</dbReference>
<dbReference type="EMBL" id="JACSQV010000009">
    <property type="protein sequence ID" value="MBD7918866.1"/>
    <property type="molecule type" value="Genomic_DNA"/>
</dbReference>
<keyword evidence="12" id="KW-0326">Glycosidase</keyword>
<evidence type="ECO:0000256" key="5">
    <source>
        <dbReference type="ARBA" id="ARBA00022771"/>
    </source>
</evidence>
<dbReference type="Proteomes" id="UP000604241">
    <property type="component" value="Unassembled WGS sequence"/>
</dbReference>
<evidence type="ECO:0000313" key="17">
    <source>
        <dbReference type="Proteomes" id="UP000604241"/>
    </source>
</evidence>
<feature type="domain" description="Formamidopyrimidine-DNA glycosylase catalytic" evidence="15">
    <location>
        <begin position="2"/>
        <end position="124"/>
    </location>
</feature>
<evidence type="ECO:0000313" key="16">
    <source>
        <dbReference type="EMBL" id="MBD7918866.1"/>
    </source>
</evidence>
<dbReference type="PROSITE" id="PS51066">
    <property type="entry name" value="ZF_FPG_2"/>
    <property type="match status" value="1"/>
</dbReference>
<evidence type="ECO:0000256" key="7">
    <source>
        <dbReference type="ARBA" id="ARBA00022833"/>
    </source>
</evidence>
<dbReference type="SUPFAM" id="SSF57716">
    <property type="entry name" value="Glucocorticoid receptor-like (DNA-binding domain)"/>
    <property type="match status" value="1"/>
</dbReference>
<keyword evidence="17" id="KW-1185">Reference proteome</keyword>
<dbReference type="RefSeq" id="WP_191783455.1">
    <property type="nucleotide sequence ID" value="NZ_JACSQV010000009.1"/>
</dbReference>
<keyword evidence="9" id="KW-0234">DNA repair</keyword>
<keyword evidence="3" id="KW-0479">Metal-binding</keyword>
<dbReference type="CDD" id="cd08973">
    <property type="entry name" value="BaFpgNei_N_1"/>
    <property type="match status" value="1"/>
</dbReference>
<dbReference type="PANTHER" id="PTHR22993:SF9">
    <property type="entry name" value="FORMAMIDOPYRIMIDINE-DNA GLYCOSYLASE"/>
    <property type="match status" value="1"/>
</dbReference>
<dbReference type="SMART" id="SM00898">
    <property type="entry name" value="Fapy_DNA_glyco"/>
    <property type="match status" value="1"/>
</dbReference>
<evidence type="ECO:0000256" key="2">
    <source>
        <dbReference type="ARBA" id="ARBA00009409"/>
    </source>
</evidence>
<dbReference type="Gene3D" id="1.10.8.50">
    <property type="match status" value="1"/>
</dbReference>
<comment type="catalytic activity">
    <reaction evidence="1">
        <text>Hydrolysis of DNA containing ring-opened 7-methylguanine residues, releasing 2,6-diamino-4-hydroxy-5-(N-methyl)formamidopyrimidine.</text>
        <dbReference type="EC" id="3.2.2.23"/>
    </reaction>
</comment>
<evidence type="ECO:0000259" key="15">
    <source>
        <dbReference type="PROSITE" id="PS51068"/>
    </source>
</evidence>
<evidence type="ECO:0000256" key="6">
    <source>
        <dbReference type="ARBA" id="ARBA00022801"/>
    </source>
</evidence>
<evidence type="ECO:0000256" key="4">
    <source>
        <dbReference type="ARBA" id="ARBA00022763"/>
    </source>
</evidence>
<sequence>MPELPEVEALAQFLRGRTVGRTVTRVEVAAISALKTFRPPPAALRGGTVTDVTRHGKWLDMVVDSPADGTLHLVWHLSRAGWVRWYDTLPERPARPGKSPIALRVGFDDGAGLDLTEAGTRKRLAVHVVADPTDVPPIASLGVEPLSDAFTPERLGELLAARNQQVKGLLRDQGTIAGIGNAYSDEILLVARTSPFAPTRSYDEARTRTLHAAIRDVLTEAVATAGGRPAAELKDAKRRGMRVHGRTGEPCPGWDGTPCGDTVHEVSFADSSLQYCPTCQTGGKPLADRRMSRLLR</sequence>
<evidence type="ECO:0000256" key="8">
    <source>
        <dbReference type="ARBA" id="ARBA00023125"/>
    </source>
</evidence>
<dbReference type="PROSITE" id="PS51068">
    <property type="entry name" value="FPG_CAT"/>
    <property type="match status" value="1"/>
</dbReference>
<dbReference type="InterPro" id="IPR035937">
    <property type="entry name" value="FPG_N"/>
</dbReference>
<organism evidence="16 17">
    <name type="scientific">Cellulomonas avistercoris</name>
    <dbReference type="NCBI Taxonomy" id="2762242"/>
    <lineage>
        <taxon>Bacteria</taxon>
        <taxon>Bacillati</taxon>
        <taxon>Actinomycetota</taxon>
        <taxon>Actinomycetes</taxon>
        <taxon>Micrococcales</taxon>
        <taxon>Cellulomonadaceae</taxon>
        <taxon>Cellulomonas</taxon>
    </lineage>
</organism>
<dbReference type="SUPFAM" id="SSF46946">
    <property type="entry name" value="S13-like H2TH domain"/>
    <property type="match status" value="1"/>
</dbReference>
<dbReference type="InterPro" id="IPR015886">
    <property type="entry name" value="H2TH_FPG"/>
</dbReference>
<evidence type="ECO:0000256" key="1">
    <source>
        <dbReference type="ARBA" id="ARBA00001668"/>
    </source>
</evidence>
<gene>
    <name evidence="16" type="ORF">H9657_11335</name>
</gene>
<keyword evidence="4" id="KW-0227">DNA damage</keyword>
<comment type="similarity">
    <text evidence="2">Belongs to the FPG family.</text>
</comment>
<evidence type="ECO:0000259" key="14">
    <source>
        <dbReference type="PROSITE" id="PS51066"/>
    </source>
</evidence>
<dbReference type="Pfam" id="PF01149">
    <property type="entry name" value="Fapy_DNA_glyco"/>
    <property type="match status" value="1"/>
</dbReference>
<dbReference type="PANTHER" id="PTHR22993">
    <property type="entry name" value="FORMAMIDOPYRIMIDINE-DNA GLYCOSYLASE"/>
    <property type="match status" value="1"/>
</dbReference>
<evidence type="ECO:0000256" key="12">
    <source>
        <dbReference type="ARBA" id="ARBA00023295"/>
    </source>
</evidence>
<keyword evidence="11" id="KW-0511">Multifunctional enzyme</keyword>
<evidence type="ECO:0000256" key="3">
    <source>
        <dbReference type="ARBA" id="ARBA00022723"/>
    </source>
</evidence>
<evidence type="ECO:0000256" key="11">
    <source>
        <dbReference type="ARBA" id="ARBA00023268"/>
    </source>
</evidence>
<keyword evidence="6" id="KW-0378">Hydrolase</keyword>
<dbReference type="SMART" id="SM01232">
    <property type="entry name" value="H2TH"/>
    <property type="match status" value="1"/>
</dbReference>
<keyword evidence="7" id="KW-0862">Zinc</keyword>
<keyword evidence="5 13" id="KW-0863">Zinc-finger</keyword>
<evidence type="ECO:0000256" key="10">
    <source>
        <dbReference type="ARBA" id="ARBA00023239"/>
    </source>
</evidence>
<reference evidence="16 17" key="1">
    <citation type="submission" date="2020-08" db="EMBL/GenBank/DDBJ databases">
        <title>A Genomic Blueprint of the Chicken Gut Microbiome.</title>
        <authorList>
            <person name="Gilroy R."/>
            <person name="Ravi A."/>
            <person name="Getino M."/>
            <person name="Pursley I."/>
            <person name="Horton D.L."/>
            <person name="Alikhan N.-F."/>
            <person name="Baker D."/>
            <person name="Gharbi K."/>
            <person name="Hall N."/>
            <person name="Watson M."/>
            <person name="Adriaenssens E.M."/>
            <person name="Foster-Nyarko E."/>
            <person name="Jarju S."/>
            <person name="Secka A."/>
            <person name="Antonio M."/>
            <person name="Oren A."/>
            <person name="Chaudhuri R."/>
            <person name="La Ragione R.M."/>
            <person name="Hildebrand F."/>
            <person name="Pallen M.J."/>
        </authorList>
    </citation>
    <scope>NUCLEOTIDE SEQUENCE [LARGE SCALE GENOMIC DNA]</scope>
    <source>
        <strain evidence="16 17">Sa3CUA2</strain>
    </source>
</reference>
<keyword evidence="10" id="KW-0456">Lyase</keyword>
<protein>
    <submittedName>
        <fullName evidence="16">Fpg/Nei family DNA glycosylase</fullName>
    </submittedName>
</protein>
<feature type="domain" description="FPG-type" evidence="14">
    <location>
        <begin position="242"/>
        <end position="281"/>
    </location>
</feature>
<proteinExistence type="inferred from homology"/>
<comment type="caution">
    <text evidence="16">The sequence shown here is derived from an EMBL/GenBank/DDBJ whole genome shotgun (WGS) entry which is preliminary data.</text>
</comment>